<evidence type="ECO:0000256" key="2">
    <source>
        <dbReference type="ARBA" id="ARBA00004123"/>
    </source>
</evidence>
<keyword evidence="6 8" id="KW-0539">Nucleus</keyword>
<dbReference type="AlphaFoldDB" id="A0AAD8EFB2"/>
<evidence type="ECO:0000256" key="7">
    <source>
        <dbReference type="PROSITE-ProRule" id="PRU00176"/>
    </source>
</evidence>
<feature type="domain" description="PPIase cyclophilin-type" evidence="9">
    <location>
        <begin position="1"/>
        <end position="161"/>
    </location>
</feature>
<evidence type="ECO:0000256" key="1">
    <source>
        <dbReference type="ARBA" id="ARBA00000971"/>
    </source>
</evidence>
<dbReference type="PANTHER" id="PTHR45843:SF1">
    <property type="entry name" value="PEPTIDYL-PROLYL CIS-TRANS ISOMERASE-LIKE 4"/>
    <property type="match status" value="1"/>
</dbReference>
<dbReference type="EMBL" id="JASPKZ010006007">
    <property type="protein sequence ID" value="KAJ9587996.1"/>
    <property type="molecule type" value="Genomic_DNA"/>
</dbReference>
<dbReference type="SMART" id="SM00360">
    <property type="entry name" value="RRM"/>
    <property type="match status" value="1"/>
</dbReference>
<dbReference type="CDD" id="cd01921">
    <property type="entry name" value="cyclophilin_RRM"/>
    <property type="match status" value="1"/>
</dbReference>
<dbReference type="InterPro" id="IPR012677">
    <property type="entry name" value="Nucleotide-bd_a/b_plait_sf"/>
</dbReference>
<dbReference type="SUPFAM" id="SSF54928">
    <property type="entry name" value="RNA-binding domain, RBD"/>
    <property type="match status" value="1"/>
</dbReference>
<feature type="domain" description="RRM" evidence="10">
    <location>
        <begin position="240"/>
        <end position="309"/>
    </location>
</feature>
<comment type="caution">
    <text evidence="11">The sequence shown here is derived from an EMBL/GenBank/DDBJ whole genome shotgun (WGS) entry which is preliminary data.</text>
</comment>
<name>A0AAD8EFB2_DIPPU</name>
<comment type="function">
    <text evidence="8">PPIases accelerate the folding of proteins. It catalyzes the cis-trans isomerization of proline imidic peptide bonds in oligopeptides.</text>
</comment>
<evidence type="ECO:0000256" key="8">
    <source>
        <dbReference type="RuleBase" id="RU365081"/>
    </source>
</evidence>
<dbReference type="PANTHER" id="PTHR45843">
    <property type="entry name" value="PEPTIDYL-PROLYL CIS-TRANS ISOMERASE-LIKE 4"/>
    <property type="match status" value="1"/>
</dbReference>
<reference evidence="11" key="2">
    <citation type="submission" date="2023-05" db="EMBL/GenBank/DDBJ databases">
        <authorList>
            <person name="Fouks B."/>
        </authorList>
    </citation>
    <scope>NUCLEOTIDE SEQUENCE</scope>
    <source>
        <strain evidence="11">Stay&amp;Tobe</strain>
        <tissue evidence="11">Testes</tissue>
    </source>
</reference>
<keyword evidence="12" id="KW-1185">Reference proteome</keyword>
<dbReference type="GO" id="GO:0003755">
    <property type="term" value="F:peptidyl-prolyl cis-trans isomerase activity"/>
    <property type="evidence" value="ECO:0007669"/>
    <property type="project" value="UniProtKB-UniRule"/>
</dbReference>
<sequence>MAVVIETTIGDITVDLFVEERPRTCLNFLKLCKIKYYNLCLFHSIQHNFVAQTGDPTGTGKNGESIYGKINGDHARFFEGEMVPKLKHKKPGLVYMVNCGNNMLGSQFFITLRSDLQSLEREHCVFGEVAEGMDVLRKLNEAICDSDDRPYRDIRITHTVILEDPFDDPEGLQVPDRSPEPTREMIMNARIAPDEELDETKGMSAAEIEEQEKAREARAQAAVLEIVGDIPGAEMAPPENVLFVCKLNPVTNDEDLEIIFSRFGKIKSCEIIKDKRTGASLQYALLNMKIARRVKMHILRWTMKGKDET</sequence>
<dbReference type="PROSITE" id="PS50072">
    <property type="entry name" value="CSA_PPIASE_2"/>
    <property type="match status" value="1"/>
</dbReference>
<dbReference type="PRINTS" id="PR00153">
    <property type="entry name" value="CSAPPISMRASE"/>
</dbReference>
<keyword evidence="3 7" id="KW-0694">RNA-binding</keyword>
<proteinExistence type="inferred from homology"/>
<dbReference type="InterPro" id="IPR035542">
    <property type="entry name" value="CRIP"/>
</dbReference>
<protein>
    <recommendedName>
        <fullName evidence="8">Peptidyl-prolyl cis-trans isomerase</fullName>
        <shortName evidence="8">PPIase</shortName>
        <ecNumber evidence="8">5.2.1.8</ecNumber>
    </recommendedName>
</protein>
<reference evidence="11" key="1">
    <citation type="journal article" date="2023" name="IScience">
        <title>Live-bearing cockroach genome reveals convergent evolutionary mechanisms linked to viviparity in insects and beyond.</title>
        <authorList>
            <person name="Fouks B."/>
            <person name="Harrison M.C."/>
            <person name="Mikhailova A.A."/>
            <person name="Marchal E."/>
            <person name="English S."/>
            <person name="Carruthers M."/>
            <person name="Jennings E.C."/>
            <person name="Chiamaka E.L."/>
            <person name="Frigard R.A."/>
            <person name="Pippel M."/>
            <person name="Attardo G.M."/>
            <person name="Benoit J.B."/>
            <person name="Bornberg-Bauer E."/>
            <person name="Tobe S.S."/>
        </authorList>
    </citation>
    <scope>NUCLEOTIDE SEQUENCE</scope>
    <source>
        <strain evidence="11">Stay&amp;Tobe</strain>
    </source>
</reference>
<dbReference type="EC" id="5.2.1.8" evidence="8"/>
<gene>
    <name evidence="11" type="ORF">L9F63_028197</name>
</gene>
<dbReference type="SUPFAM" id="SSF50891">
    <property type="entry name" value="Cyclophilin-like"/>
    <property type="match status" value="1"/>
</dbReference>
<feature type="non-terminal residue" evidence="11">
    <location>
        <position position="309"/>
    </location>
</feature>
<evidence type="ECO:0000259" key="9">
    <source>
        <dbReference type="PROSITE" id="PS50072"/>
    </source>
</evidence>
<evidence type="ECO:0000256" key="6">
    <source>
        <dbReference type="ARBA" id="ARBA00023242"/>
    </source>
</evidence>
<organism evidence="11 12">
    <name type="scientific">Diploptera punctata</name>
    <name type="common">Pacific beetle cockroach</name>
    <dbReference type="NCBI Taxonomy" id="6984"/>
    <lineage>
        <taxon>Eukaryota</taxon>
        <taxon>Metazoa</taxon>
        <taxon>Ecdysozoa</taxon>
        <taxon>Arthropoda</taxon>
        <taxon>Hexapoda</taxon>
        <taxon>Insecta</taxon>
        <taxon>Pterygota</taxon>
        <taxon>Neoptera</taxon>
        <taxon>Polyneoptera</taxon>
        <taxon>Dictyoptera</taxon>
        <taxon>Blattodea</taxon>
        <taxon>Blaberoidea</taxon>
        <taxon>Blaberidae</taxon>
        <taxon>Diplopterinae</taxon>
        <taxon>Diploptera</taxon>
    </lineage>
</organism>
<comment type="similarity">
    <text evidence="8">Belongs to the cyclophilin-type PPIase family. PPIL4 subfamily.</text>
</comment>
<dbReference type="Pfam" id="PF00160">
    <property type="entry name" value="Pro_isomerase"/>
    <property type="match status" value="1"/>
</dbReference>
<dbReference type="InterPro" id="IPR002130">
    <property type="entry name" value="Cyclophilin-type_PPIase_dom"/>
</dbReference>
<evidence type="ECO:0000256" key="3">
    <source>
        <dbReference type="ARBA" id="ARBA00022884"/>
    </source>
</evidence>
<evidence type="ECO:0000256" key="4">
    <source>
        <dbReference type="ARBA" id="ARBA00023110"/>
    </source>
</evidence>
<dbReference type="GO" id="GO:0005634">
    <property type="term" value="C:nucleus"/>
    <property type="evidence" value="ECO:0007669"/>
    <property type="project" value="UniProtKB-SubCell"/>
</dbReference>
<dbReference type="Proteomes" id="UP001233999">
    <property type="component" value="Unassembled WGS sequence"/>
</dbReference>
<dbReference type="PROSITE" id="PS50102">
    <property type="entry name" value="RRM"/>
    <property type="match status" value="1"/>
</dbReference>
<evidence type="ECO:0000313" key="11">
    <source>
        <dbReference type="EMBL" id="KAJ9587996.1"/>
    </source>
</evidence>
<evidence type="ECO:0000259" key="10">
    <source>
        <dbReference type="PROSITE" id="PS50102"/>
    </source>
</evidence>
<dbReference type="FunFam" id="2.40.100.10:FF:000015">
    <property type="entry name" value="Peptidyl-prolyl cis-trans isomerase"/>
    <property type="match status" value="1"/>
</dbReference>
<dbReference type="Gene3D" id="2.40.100.10">
    <property type="entry name" value="Cyclophilin-like"/>
    <property type="match status" value="1"/>
</dbReference>
<keyword evidence="5 8" id="KW-0413">Isomerase</keyword>
<evidence type="ECO:0000256" key="5">
    <source>
        <dbReference type="ARBA" id="ARBA00023235"/>
    </source>
</evidence>
<dbReference type="InterPro" id="IPR029000">
    <property type="entry name" value="Cyclophilin-like_dom_sf"/>
</dbReference>
<comment type="subcellular location">
    <subcellularLocation>
        <location evidence="2 8">Nucleus</location>
    </subcellularLocation>
</comment>
<dbReference type="Pfam" id="PF00076">
    <property type="entry name" value="RRM_1"/>
    <property type="match status" value="1"/>
</dbReference>
<dbReference type="Gene3D" id="3.30.70.330">
    <property type="match status" value="1"/>
</dbReference>
<dbReference type="InterPro" id="IPR000504">
    <property type="entry name" value="RRM_dom"/>
</dbReference>
<keyword evidence="4 8" id="KW-0697">Rotamase</keyword>
<evidence type="ECO:0000313" key="12">
    <source>
        <dbReference type="Proteomes" id="UP001233999"/>
    </source>
</evidence>
<comment type="catalytic activity">
    <reaction evidence="1 8">
        <text>[protein]-peptidylproline (omega=180) = [protein]-peptidylproline (omega=0)</text>
        <dbReference type="Rhea" id="RHEA:16237"/>
        <dbReference type="Rhea" id="RHEA-COMP:10747"/>
        <dbReference type="Rhea" id="RHEA-COMP:10748"/>
        <dbReference type="ChEBI" id="CHEBI:83833"/>
        <dbReference type="ChEBI" id="CHEBI:83834"/>
        <dbReference type="EC" id="5.2.1.8"/>
    </reaction>
</comment>
<dbReference type="GO" id="GO:0003723">
    <property type="term" value="F:RNA binding"/>
    <property type="evidence" value="ECO:0007669"/>
    <property type="project" value="UniProtKB-UniRule"/>
</dbReference>
<dbReference type="InterPro" id="IPR035979">
    <property type="entry name" value="RBD_domain_sf"/>
</dbReference>
<accession>A0AAD8EFB2</accession>
<dbReference type="InterPro" id="IPR035538">
    <property type="entry name" value="Cyclophilin_PPIL4"/>
</dbReference>